<evidence type="ECO:0000313" key="2">
    <source>
        <dbReference type="Proteomes" id="UP000828390"/>
    </source>
</evidence>
<comment type="caution">
    <text evidence="1">The sequence shown here is derived from an EMBL/GenBank/DDBJ whole genome shotgun (WGS) entry which is preliminary data.</text>
</comment>
<proteinExistence type="predicted"/>
<keyword evidence="2" id="KW-1185">Reference proteome</keyword>
<sequence length="55" mass="6124">MICVSEWCSGHDAHLASGMSRVRSPLWERSLDFPHRHQVLVLVPGNGLESVSNKP</sequence>
<gene>
    <name evidence="1" type="ORF">DPMN_100998</name>
</gene>
<reference evidence="1" key="2">
    <citation type="submission" date="2020-11" db="EMBL/GenBank/DDBJ databases">
        <authorList>
            <person name="McCartney M.A."/>
            <person name="Auch B."/>
            <person name="Kono T."/>
            <person name="Mallez S."/>
            <person name="Becker A."/>
            <person name="Gohl D.M."/>
            <person name="Silverstein K.A.T."/>
            <person name="Koren S."/>
            <person name="Bechman K.B."/>
            <person name="Herman A."/>
            <person name="Abrahante J.E."/>
            <person name="Garbe J."/>
        </authorList>
    </citation>
    <scope>NUCLEOTIDE SEQUENCE</scope>
    <source>
        <strain evidence="1">Duluth1</strain>
        <tissue evidence="1">Whole animal</tissue>
    </source>
</reference>
<name>A0A9D4R9N6_DREPO</name>
<protein>
    <submittedName>
        <fullName evidence="1">Uncharacterized protein</fullName>
    </submittedName>
</protein>
<organism evidence="1 2">
    <name type="scientific">Dreissena polymorpha</name>
    <name type="common">Zebra mussel</name>
    <name type="synonym">Mytilus polymorpha</name>
    <dbReference type="NCBI Taxonomy" id="45954"/>
    <lineage>
        <taxon>Eukaryota</taxon>
        <taxon>Metazoa</taxon>
        <taxon>Spiralia</taxon>
        <taxon>Lophotrochozoa</taxon>
        <taxon>Mollusca</taxon>
        <taxon>Bivalvia</taxon>
        <taxon>Autobranchia</taxon>
        <taxon>Heteroconchia</taxon>
        <taxon>Euheterodonta</taxon>
        <taxon>Imparidentia</taxon>
        <taxon>Neoheterodontei</taxon>
        <taxon>Myida</taxon>
        <taxon>Dreissenoidea</taxon>
        <taxon>Dreissenidae</taxon>
        <taxon>Dreissena</taxon>
    </lineage>
</organism>
<dbReference type="Proteomes" id="UP000828390">
    <property type="component" value="Unassembled WGS sequence"/>
</dbReference>
<accession>A0A9D4R9N6</accession>
<dbReference type="EMBL" id="JAIWYP010000003">
    <property type="protein sequence ID" value="KAH3858375.1"/>
    <property type="molecule type" value="Genomic_DNA"/>
</dbReference>
<evidence type="ECO:0000313" key="1">
    <source>
        <dbReference type="EMBL" id="KAH3858375.1"/>
    </source>
</evidence>
<reference evidence="1" key="1">
    <citation type="journal article" date="2019" name="bioRxiv">
        <title>The Genome of the Zebra Mussel, Dreissena polymorpha: A Resource for Invasive Species Research.</title>
        <authorList>
            <person name="McCartney M.A."/>
            <person name="Auch B."/>
            <person name="Kono T."/>
            <person name="Mallez S."/>
            <person name="Zhang Y."/>
            <person name="Obille A."/>
            <person name="Becker A."/>
            <person name="Abrahante J.E."/>
            <person name="Garbe J."/>
            <person name="Badalamenti J.P."/>
            <person name="Herman A."/>
            <person name="Mangelson H."/>
            <person name="Liachko I."/>
            <person name="Sullivan S."/>
            <person name="Sone E.D."/>
            <person name="Koren S."/>
            <person name="Silverstein K.A.T."/>
            <person name="Beckman K.B."/>
            <person name="Gohl D.M."/>
        </authorList>
    </citation>
    <scope>NUCLEOTIDE SEQUENCE</scope>
    <source>
        <strain evidence="1">Duluth1</strain>
        <tissue evidence="1">Whole animal</tissue>
    </source>
</reference>
<dbReference type="AlphaFoldDB" id="A0A9D4R9N6"/>